<organism evidence="1 2">
    <name type="scientific">Citrobacter freundii</name>
    <dbReference type="NCBI Taxonomy" id="546"/>
    <lineage>
        <taxon>Bacteria</taxon>
        <taxon>Pseudomonadati</taxon>
        <taxon>Pseudomonadota</taxon>
        <taxon>Gammaproteobacteria</taxon>
        <taxon>Enterobacterales</taxon>
        <taxon>Enterobacteriaceae</taxon>
        <taxon>Citrobacter</taxon>
        <taxon>Citrobacter freundii complex</taxon>
    </lineage>
</organism>
<accession>A0AAD1TS56</accession>
<protein>
    <submittedName>
        <fullName evidence="1">Uncharacterized protein</fullName>
    </submittedName>
</protein>
<dbReference type="AlphaFoldDB" id="A0AAD1TS56"/>
<gene>
    <name evidence="1" type="ORF">AI2935V1_1740</name>
</gene>
<name>A0AAD1TS56_CITFR</name>
<evidence type="ECO:0000313" key="1">
    <source>
        <dbReference type="EMBL" id="CAH6579847.1"/>
    </source>
</evidence>
<sequence length="93" mass="10380">MDKSNRPMFVIRNAKKIHLNENETSSNTLADIDGADEVNADKNKSGVPTNKLISEGKKHVTIWRKIFNFILENIKTIFIGITIAALSACFGFN</sequence>
<dbReference type="EMBL" id="OW995941">
    <property type="protein sequence ID" value="CAH6579847.1"/>
    <property type="molecule type" value="Genomic_DNA"/>
</dbReference>
<reference evidence="1" key="1">
    <citation type="submission" date="2022-05" db="EMBL/GenBank/DDBJ databases">
        <authorList>
            <person name="Alioto T."/>
            <person name="Alioto T."/>
            <person name="Gomez Garrido J."/>
        </authorList>
    </citation>
    <scope>NUCLEOTIDE SEQUENCE</scope>
    <source>
        <strain evidence="1">112</strain>
    </source>
</reference>
<evidence type="ECO:0000313" key="2">
    <source>
        <dbReference type="Proteomes" id="UP000789647"/>
    </source>
</evidence>
<dbReference type="Proteomes" id="UP000789647">
    <property type="component" value="Chromosome"/>
</dbReference>
<proteinExistence type="predicted"/>
<dbReference type="RefSeq" id="WP_163183973.1">
    <property type="nucleotide sequence ID" value="NZ_CAYEWG010000008.1"/>
</dbReference>